<reference evidence="1" key="4">
    <citation type="submission" date="2019-03" db="UniProtKB">
        <authorList>
            <consortium name="EnsemblPlants"/>
        </authorList>
    </citation>
    <scope>IDENTIFICATION</scope>
</reference>
<evidence type="ECO:0000313" key="1">
    <source>
        <dbReference type="EnsemblPlants" id="AET6Gv20280300.18"/>
    </source>
</evidence>
<name>A0A453N8W9_AEGTS</name>
<proteinExistence type="predicted"/>
<reference evidence="2" key="1">
    <citation type="journal article" date="2014" name="Science">
        <title>Ancient hybridizations among the ancestral genomes of bread wheat.</title>
        <authorList>
            <consortium name="International Wheat Genome Sequencing Consortium,"/>
            <person name="Marcussen T."/>
            <person name="Sandve S.R."/>
            <person name="Heier L."/>
            <person name="Spannagl M."/>
            <person name="Pfeifer M."/>
            <person name="Jakobsen K.S."/>
            <person name="Wulff B.B."/>
            <person name="Steuernagel B."/>
            <person name="Mayer K.F."/>
            <person name="Olsen O.A."/>
        </authorList>
    </citation>
    <scope>NUCLEOTIDE SEQUENCE [LARGE SCALE GENOMIC DNA]</scope>
    <source>
        <strain evidence="2">cv. AL8/78</strain>
    </source>
</reference>
<reference evidence="1" key="5">
    <citation type="journal article" date="2021" name="G3 (Bethesda)">
        <title>Aegilops tauschii genome assembly Aet v5.0 features greater sequence contiguity and improved annotation.</title>
        <authorList>
            <person name="Wang L."/>
            <person name="Zhu T."/>
            <person name="Rodriguez J.C."/>
            <person name="Deal K.R."/>
            <person name="Dubcovsky J."/>
            <person name="McGuire P.E."/>
            <person name="Lux T."/>
            <person name="Spannagl M."/>
            <person name="Mayer K.F.X."/>
            <person name="Baldrich P."/>
            <person name="Meyers B.C."/>
            <person name="Huo N."/>
            <person name="Gu Y.Q."/>
            <person name="Zhou H."/>
            <person name="Devos K.M."/>
            <person name="Bennetzen J.L."/>
            <person name="Unver T."/>
            <person name="Budak H."/>
            <person name="Gulick P.J."/>
            <person name="Galiba G."/>
            <person name="Kalapos B."/>
            <person name="Nelson D.R."/>
            <person name="Li P."/>
            <person name="You F.M."/>
            <person name="Luo M.C."/>
            <person name="Dvorak J."/>
        </authorList>
    </citation>
    <scope>NUCLEOTIDE SEQUENCE [LARGE SCALE GENOMIC DNA]</scope>
    <source>
        <strain evidence="1">cv. AL8/78</strain>
    </source>
</reference>
<reference evidence="1" key="3">
    <citation type="journal article" date="2017" name="Nature">
        <title>Genome sequence of the progenitor of the wheat D genome Aegilops tauschii.</title>
        <authorList>
            <person name="Luo M.C."/>
            <person name="Gu Y.Q."/>
            <person name="Puiu D."/>
            <person name="Wang H."/>
            <person name="Twardziok S.O."/>
            <person name="Deal K.R."/>
            <person name="Huo N."/>
            <person name="Zhu T."/>
            <person name="Wang L."/>
            <person name="Wang Y."/>
            <person name="McGuire P.E."/>
            <person name="Liu S."/>
            <person name="Long H."/>
            <person name="Ramasamy R.K."/>
            <person name="Rodriguez J.C."/>
            <person name="Van S.L."/>
            <person name="Yuan L."/>
            <person name="Wang Z."/>
            <person name="Xia Z."/>
            <person name="Xiao L."/>
            <person name="Anderson O.D."/>
            <person name="Ouyang S."/>
            <person name="Liang Y."/>
            <person name="Zimin A.V."/>
            <person name="Pertea G."/>
            <person name="Qi P."/>
            <person name="Bennetzen J.L."/>
            <person name="Dai X."/>
            <person name="Dawson M.W."/>
            <person name="Muller H.G."/>
            <person name="Kugler K."/>
            <person name="Rivarola-Duarte L."/>
            <person name="Spannagl M."/>
            <person name="Mayer K.F.X."/>
            <person name="Lu F.H."/>
            <person name="Bevan M.W."/>
            <person name="Leroy P."/>
            <person name="Li P."/>
            <person name="You F.M."/>
            <person name="Sun Q."/>
            <person name="Liu Z."/>
            <person name="Lyons E."/>
            <person name="Wicker T."/>
            <person name="Salzberg S.L."/>
            <person name="Devos K.M."/>
            <person name="Dvorak J."/>
        </authorList>
    </citation>
    <scope>NUCLEOTIDE SEQUENCE [LARGE SCALE GENOMIC DNA]</scope>
    <source>
        <strain evidence="1">cv. AL8/78</strain>
    </source>
</reference>
<keyword evidence="2" id="KW-1185">Reference proteome</keyword>
<dbReference type="Proteomes" id="UP000015105">
    <property type="component" value="Chromosome 6D"/>
</dbReference>
<dbReference type="EnsemblPlants" id="AET6Gv20280300.18">
    <property type="protein sequence ID" value="AET6Gv20280300.18"/>
    <property type="gene ID" value="AET6Gv20280300"/>
</dbReference>
<evidence type="ECO:0000313" key="2">
    <source>
        <dbReference type="Proteomes" id="UP000015105"/>
    </source>
</evidence>
<protein>
    <submittedName>
        <fullName evidence="1">Uncharacterized protein</fullName>
    </submittedName>
</protein>
<dbReference type="AlphaFoldDB" id="A0A453N8W9"/>
<accession>A0A453N8W9</accession>
<dbReference type="Gramene" id="AET6Gv20280300.18">
    <property type="protein sequence ID" value="AET6Gv20280300.18"/>
    <property type="gene ID" value="AET6Gv20280300"/>
</dbReference>
<organism evidence="1 2">
    <name type="scientific">Aegilops tauschii subsp. strangulata</name>
    <name type="common">Goatgrass</name>
    <dbReference type="NCBI Taxonomy" id="200361"/>
    <lineage>
        <taxon>Eukaryota</taxon>
        <taxon>Viridiplantae</taxon>
        <taxon>Streptophyta</taxon>
        <taxon>Embryophyta</taxon>
        <taxon>Tracheophyta</taxon>
        <taxon>Spermatophyta</taxon>
        <taxon>Magnoliopsida</taxon>
        <taxon>Liliopsida</taxon>
        <taxon>Poales</taxon>
        <taxon>Poaceae</taxon>
        <taxon>BOP clade</taxon>
        <taxon>Pooideae</taxon>
        <taxon>Triticodae</taxon>
        <taxon>Triticeae</taxon>
        <taxon>Triticinae</taxon>
        <taxon>Aegilops</taxon>
    </lineage>
</organism>
<sequence>MRESEVGEFPHPGCSNIGHHSMRICAAKIRFHLDRCIKQIVKKMYVKMVPRYENPINILFKN</sequence>
<reference evidence="2" key="2">
    <citation type="journal article" date="2017" name="Nat. Plants">
        <title>The Aegilops tauschii genome reveals multiple impacts of transposons.</title>
        <authorList>
            <person name="Zhao G."/>
            <person name="Zou C."/>
            <person name="Li K."/>
            <person name="Wang K."/>
            <person name="Li T."/>
            <person name="Gao L."/>
            <person name="Zhang X."/>
            <person name="Wang H."/>
            <person name="Yang Z."/>
            <person name="Liu X."/>
            <person name="Jiang W."/>
            <person name="Mao L."/>
            <person name="Kong X."/>
            <person name="Jiao Y."/>
            <person name="Jia J."/>
        </authorList>
    </citation>
    <scope>NUCLEOTIDE SEQUENCE [LARGE SCALE GENOMIC DNA]</scope>
    <source>
        <strain evidence="2">cv. AL8/78</strain>
    </source>
</reference>